<feature type="transmembrane region" description="Helical" evidence="8">
    <location>
        <begin position="98"/>
        <end position="119"/>
    </location>
</feature>
<name>A0A3N1KPX2_9PROT</name>
<feature type="transmembrane region" description="Helical" evidence="8">
    <location>
        <begin position="45"/>
        <end position="62"/>
    </location>
</feature>
<organism evidence="10 11">
    <name type="scientific">Stella humosa</name>
    <dbReference type="NCBI Taxonomy" id="94"/>
    <lineage>
        <taxon>Bacteria</taxon>
        <taxon>Pseudomonadati</taxon>
        <taxon>Pseudomonadota</taxon>
        <taxon>Alphaproteobacteria</taxon>
        <taxon>Rhodospirillales</taxon>
        <taxon>Stellaceae</taxon>
        <taxon>Stella</taxon>
    </lineage>
</organism>
<dbReference type="GO" id="GO:0005886">
    <property type="term" value="C:plasma membrane"/>
    <property type="evidence" value="ECO:0007669"/>
    <property type="project" value="UniProtKB-SubCell"/>
</dbReference>
<gene>
    <name evidence="10" type="ORF">EDC65_4482</name>
</gene>
<dbReference type="RefSeq" id="WP_123693703.1">
    <property type="nucleotide sequence ID" value="NZ_AP019700.1"/>
</dbReference>
<dbReference type="GO" id="GO:1990961">
    <property type="term" value="P:xenobiotic detoxification by transmembrane export across the plasma membrane"/>
    <property type="evidence" value="ECO:0007669"/>
    <property type="project" value="InterPro"/>
</dbReference>
<evidence type="ECO:0000259" key="9">
    <source>
        <dbReference type="PROSITE" id="PS50850"/>
    </source>
</evidence>
<dbReference type="InterPro" id="IPR020846">
    <property type="entry name" value="MFS_dom"/>
</dbReference>
<evidence type="ECO:0000256" key="8">
    <source>
        <dbReference type="RuleBase" id="RU365088"/>
    </source>
</evidence>
<keyword evidence="5 8" id="KW-0812">Transmembrane</keyword>
<dbReference type="NCBIfam" id="TIGR00710">
    <property type="entry name" value="efflux_Bcr_CflA"/>
    <property type="match status" value="1"/>
</dbReference>
<comment type="caution">
    <text evidence="10">The sequence shown here is derived from an EMBL/GenBank/DDBJ whole genome shotgun (WGS) entry which is preliminary data.</text>
</comment>
<dbReference type="InterPro" id="IPR036259">
    <property type="entry name" value="MFS_trans_sf"/>
</dbReference>
<reference evidence="10 11" key="1">
    <citation type="submission" date="2018-11" db="EMBL/GenBank/DDBJ databases">
        <title>Genomic Encyclopedia of Type Strains, Phase IV (KMG-IV): sequencing the most valuable type-strain genomes for metagenomic binning, comparative biology and taxonomic classification.</title>
        <authorList>
            <person name="Goeker M."/>
        </authorList>
    </citation>
    <scope>NUCLEOTIDE SEQUENCE [LARGE SCALE GENOMIC DNA]</scope>
    <source>
        <strain evidence="10 11">DSM 5900</strain>
    </source>
</reference>
<keyword evidence="3 8" id="KW-0813">Transport</keyword>
<dbReference type="GO" id="GO:0042910">
    <property type="term" value="F:xenobiotic transmembrane transporter activity"/>
    <property type="evidence" value="ECO:0007669"/>
    <property type="project" value="InterPro"/>
</dbReference>
<dbReference type="CDD" id="cd17320">
    <property type="entry name" value="MFS_MdfA_MDR_like"/>
    <property type="match status" value="1"/>
</dbReference>
<feature type="transmembrane region" description="Helical" evidence="8">
    <location>
        <begin position="277"/>
        <end position="297"/>
    </location>
</feature>
<feature type="transmembrane region" description="Helical" evidence="8">
    <location>
        <begin position="370"/>
        <end position="388"/>
    </location>
</feature>
<evidence type="ECO:0000256" key="5">
    <source>
        <dbReference type="ARBA" id="ARBA00022692"/>
    </source>
</evidence>
<dbReference type="PANTHER" id="PTHR43124">
    <property type="entry name" value="PURINE EFFLUX PUMP PBUE"/>
    <property type="match status" value="1"/>
</dbReference>
<dbReference type="InterPro" id="IPR050189">
    <property type="entry name" value="MFS_Efflux_Transporters"/>
</dbReference>
<dbReference type="Pfam" id="PF07690">
    <property type="entry name" value="MFS_1"/>
    <property type="match status" value="1"/>
</dbReference>
<dbReference type="PROSITE" id="PS50850">
    <property type="entry name" value="MFS"/>
    <property type="match status" value="1"/>
</dbReference>
<dbReference type="OrthoDB" id="9800416at2"/>
<protein>
    <recommendedName>
        <fullName evidence="8">Bcr/CflA family efflux transporter</fullName>
    </recommendedName>
</protein>
<comment type="caution">
    <text evidence="8">Lacks conserved residue(s) required for the propagation of feature annotation.</text>
</comment>
<proteinExistence type="inferred from homology"/>
<evidence type="ECO:0000313" key="10">
    <source>
        <dbReference type="EMBL" id="ROP83833.1"/>
    </source>
</evidence>
<keyword evidence="8" id="KW-0997">Cell inner membrane</keyword>
<feature type="domain" description="Major facilitator superfamily (MFS) profile" evidence="9">
    <location>
        <begin position="1"/>
        <end position="390"/>
    </location>
</feature>
<dbReference type="AlphaFoldDB" id="A0A3N1KPX2"/>
<sequence>MTRRPPGIVFLAALAGFGALSVDGFLPLLPGLAVAFGLTAGEAQTALGGLMLGMAIGQLAYGPLSDRFGRRGPLLAGIGLFSTASLMASLAADFEALVFWRFVQGLGASASPVIVRAVIRDLHQRDAAARQLSYMTSLMGVMPIAAPLVAAQLVLQGGWRAVPVAMALFGIAMGTLAFLRLPETLAPERRVRLPVWQVARLYLDVFRDRAAIGHVATNIVLQTAVMVFVCASPFVMIQGRGVPVELFGFIIMVEVGGLIAGAALNGRLVTHFGSERLIRLALPVLAGMAGVLVLVAWTDAGGLAGFLVVLFLFKTVTSFVGINAIAGALAALPERAGTVSALIGAAQSAGGALAGRYATAVIGTDTLTMTLFMAAFALGSIAVYLVLLRR</sequence>
<evidence type="ECO:0000256" key="4">
    <source>
        <dbReference type="ARBA" id="ARBA00022475"/>
    </source>
</evidence>
<accession>A0A3N1KPX2</accession>
<comment type="subcellular location">
    <subcellularLocation>
        <location evidence="8">Cell inner membrane</location>
        <topology evidence="8">Multi-pass membrane protein</topology>
    </subcellularLocation>
    <subcellularLocation>
        <location evidence="1">Cell membrane</location>
        <topology evidence="1">Multi-pass membrane protein</topology>
    </subcellularLocation>
</comment>
<dbReference type="EMBL" id="RJKX01000016">
    <property type="protein sequence ID" value="ROP83833.1"/>
    <property type="molecule type" value="Genomic_DNA"/>
</dbReference>
<dbReference type="SUPFAM" id="SSF103473">
    <property type="entry name" value="MFS general substrate transporter"/>
    <property type="match status" value="1"/>
</dbReference>
<evidence type="ECO:0000313" key="11">
    <source>
        <dbReference type="Proteomes" id="UP000278222"/>
    </source>
</evidence>
<dbReference type="InterPro" id="IPR004812">
    <property type="entry name" value="Efflux_drug-R_Bcr/CmlA"/>
</dbReference>
<comment type="similarity">
    <text evidence="2 8">Belongs to the major facilitator superfamily. Bcr/CmlA family.</text>
</comment>
<feature type="transmembrane region" description="Helical" evidence="8">
    <location>
        <begin position="303"/>
        <end position="332"/>
    </location>
</feature>
<dbReference type="InterPro" id="IPR011701">
    <property type="entry name" value="MFS"/>
</dbReference>
<keyword evidence="6 8" id="KW-1133">Transmembrane helix</keyword>
<keyword evidence="4" id="KW-1003">Cell membrane</keyword>
<feature type="transmembrane region" description="Helical" evidence="8">
    <location>
        <begin position="246"/>
        <end position="265"/>
    </location>
</feature>
<evidence type="ECO:0000256" key="6">
    <source>
        <dbReference type="ARBA" id="ARBA00022989"/>
    </source>
</evidence>
<feature type="transmembrane region" description="Helical" evidence="8">
    <location>
        <begin position="161"/>
        <end position="181"/>
    </location>
</feature>
<keyword evidence="7 8" id="KW-0472">Membrane</keyword>
<feature type="transmembrane region" description="Helical" evidence="8">
    <location>
        <begin position="210"/>
        <end position="234"/>
    </location>
</feature>
<dbReference type="PANTHER" id="PTHR43124:SF3">
    <property type="entry name" value="CHLORAMPHENICOL EFFLUX PUMP RV0191"/>
    <property type="match status" value="1"/>
</dbReference>
<evidence type="ECO:0000256" key="3">
    <source>
        <dbReference type="ARBA" id="ARBA00022448"/>
    </source>
</evidence>
<feature type="transmembrane region" description="Helical" evidence="8">
    <location>
        <begin position="74"/>
        <end position="92"/>
    </location>
</feature>
<keyword evidence="11" id="KW-1185">Reference proteome</keyword>
<evidence type="ECO:0000256" key="7">
    <source>
        <dbReference type="ARBA" id="ARBA00023136"/>
    </source>
</evidence>
<dbReference type="Gene3D" id="1.20.1720.10">
    <property type="entry name" value="Multidrug resistance protein D"/>
    <property type="match status" value="1"/>
</dbReference>
<evidence type="ECO:0000256" key="1">
    <source>
        <dbReference type="ARBA" id="ARBA00004651"/>
    </source>
</evidence>
<evidence type="ECO:0000256" key="2">
    <source>
        <dbReference type="ARBA" id="ARBA00006236"/>
    </source>
</evidence>
<feature type="transmembrane region" description="Helical" evidence="8">
    <location>
        <begin position="339"/>
        <end position="358"/>
    </location>
</feature>
<dbReference type="Proteomes" id="UP000278222">
    <property type="component" value="Unassembled WGS sequence"/>
</dbReference>
<feature type="transmembrane region" description="Helical" evidence="8">
    <location>
        <begin position="131"/>
        <end position="155"/>
    </location>
</feature>